<evidence type="ECO:0000313" key="2">
    <source>
        <dbReference type="EMBL" id="KAK2951175.1"/>
    </source>
</evidence>
<feature type="region of interest" description="Disordered" evidence="1">
    <location>
        <begin position="167"/>
        <end position="191"/>
    </location>
</feature>
<feature type="region of interest" description="Disordered" evidence="1">
    <location>
        <begin position="395"/>
        <end position="418"/>
    </location>
</feature>
<feature type="region of interest" description="Disordered" evidence="1">
    <location>
        <begin position="252"/>
        <end position="274"/>
    </location>
</feature>
<proteinExistence type="predicted"/>
<evidence type="ECO:0000313" key="3">
    <source>
        <dbReference type="Proteomes" id="UP001281761"/>
    </source>
</evidence>
<evidence type="ECO:0000256" key="1">
    <source>
        <dbReference type="SAM" id="MobiDB-lite"/>
    </source>
</evidence>
<feature type="region of interest" description="Disordered" evidence="1">
    <location>
        <begin position="1"/>
        <end position="82"/>
    </location>
</feature>
<name>A0ABQ9XM06_9EUKA</name>
<gene>
    <name evidence="2" type="ORF">BLNAU_13913</name>
</gene>
<organism evidence="2 3">
    <name type="scientific">Blattamonas nauphoetae</name>
    <dbReference type="NCBI Taxonomy" id="2049346"/>
    <lineage>
        <taxon>Eukaryota</taxon>
        <taxon>Metamonada</taxon>
        <taxon>Preaxostyla</taxon>
        <taxon>Oxymonadida</taxon>
        <taxon>Blattamonas</taxon>
    </lineage>
</organism>
<accession>A0ABQ9XM06</accession>
<feature type="compositionally biased region" description="Basic and acidic residues" evidence="1">
    <location>
        <begin position="252"/>
        <end position="262"/>
    </location>
</feature>
<feature type="compositionally biased region" description="Basic residues" evidence="1">
    <location>
        <begin position="68"/>
        <end position="79"/>
    </location>
</feature>
<reference evidence="2 3" key="1">
    <citation type="journal article" date="2022" name="bioRxiv">
        <title>Genomics of Preaxostyla Flagellates Illuminates Evolutionary Transitions and the Path Towards Mitochondrial Loss.</title>
        <authorList>
            <person name="Novak L.V.F."/>
            <person name="Treitli S.C."/>
            <person name="Pyrih J."/>
            <person name="Halakuc P."/>
            <person name="Pipaliya S.V."/>
            <person name="Vacek V."/>
            <person name="Brzon O."/>
            <person name="Soukal P."/>
            <person name="Eme L."/>
            <person name="Dacks J.B."/>
            <person name="Karnkowska A."/>
            <person name="Elias M."/>
            <person name="Hampl V."/>
        </authorList>
    </citation>
    <scope>NUCLEOTIDE SEQUENCE [LARGE SCALE GENOMIC DNA]</scope>
    <source>
        <strain evidence="2">NAU3</strain>
        <tissue evidence="2">Gut</tissue>
    </source>
</reference>
<dbReference type="EMBL" id="JARBJD010000123">
    <property type="protein sequence ID" value="KAK2951175.1"/>
    <property type="molecule type" value="Genomic_DNA"/>
</dbReference>
<sequence>METTQYDSYTDDPYGPPPGHGHHHHHHHHDAPHDHSTGEEQEYEDLNATQQSYPDVHGHHHHDESEPHRHHRPHGHRPCRQCAPSYNELANQTHVVHQEYKEYPTKPPRPENLRMADTFYQEPQPPKEDKPSGQQQFFERSLTQVDTFPLHTEKLLGIKRPKKQVVEQPFGDSPMGERRPNYQVPKKRKAAQTRDFNAFYEGRTTGRNAQSNLPGTVFMSPGMEVPPPVVDGEVQTSPPSLTRTRGRGFEKYQTETKTRSFGDDGWTAAPQARGGEVTEEAVLYKHKRSYNHDFPPMADRIHPEQTAKERKMMASTLPSLRGGEAKPKKSADEDQIDENCTFRPRSLQKPTAFYPEYATGKTVSSTYAQYGQVSYMLPDSSALLKANQKNAKAQLSAAPIAGQKKRAPLRIAQHPTRV</sequence>
<comment type="caution">
    <text evidence="2">The sequence shown here is derived from an EMBL/GenBank/DDBJ whole genome shotgun (WGS) entry which is preliminary data.</text>
</comment>
<protein>
    <submittedName>
        <fullName evidence="2">Uncharacterized protein</fullName>
    </submittedName>
</protein>
<dbReference type="Proteomes" id="UP001281761">
    <property type="component" value="Unassembled WGS sequence"/>
</dbReference>
<keyword evidence="3" id="KW-1185">Reference proteome</keyword>
<feature type="compositionally biased region" description="Basic residues" evidence="1">
    <location>
        <begin position="20"/>
        <end position="30"/>
    </location>
</feature>